<accession>A0A517NDN9</accession>
<keyword evidence="2" id="KW-1185">Reference proteome</keyword>
<dbReference type="Proteomes" id="UP000318538">
    <property type="component" value="Chromosome"/>
</dbReference>
<gene>
    <name evidence="1" type="ORF">K227x_36510</name>
</gene>
<name>A0A517NDN9_9BACT</name>
<protein>
    <submittedName>
        <fullName evidence="1">Uncharacterized protein</fullName>
    </submittedName>
</protein>
<reference evidence="1 2" key="1">
    <citation type="submission" date="2019-02" db="EMBL/GenBank/DDBJ databases">
        <title>Deep-cultivation of Planctomycetes and their phenomic and genomic characterization uncovers novel biology.</title>
        <authorList>
            <person name="Wiegand S."/>
            <person name="Jogler M."/>
            <person name="Boedeker C."/>
            <person name="Pinto D."/>
            <person name="Vollmers J."/>
            <person name="Rivas-Marin E."/>
            <person name="Kohn T."/>
            <person name="Peeters S.H."/>
            <person name="Heuer A."/>
            <person name="Rast P."/>
            <person name="Oberbeckmann S."/>
            <person name="Bunk B."/>
            <person name="Jeske O."/>
            <person name="Meyerdierks A."/>
            <person name="Storesund J.E."/>
            <person name="Kallscheuer N."/>
            <person name="Luecker S."/>
            <person name="Lage O.M."/>
            <person name="Pohl T."/>
            <person name="Merkel B.J."/>
            <person name="Hornburger P."/>
            <person name="Mueller R.-W."/>
            <person name="Bruemmer F."/>
            <person name="Labrenz M."/>
            <person name="Spormann A.M."/>
            <person name="Op den Camp H."/>
            <person name="Overmann J."/>
            <person name="Amann R."/>
            <person name="Jetten M.S.M."/>
            <person name="Mascher T."/>
            <person name="Medema M.H."/>
            <person name="Devos D.P."/>
            <person name="Kaster A.-K."/>
            <person name="Ovreas L."/>
            <person name="Rohde M."/>
            <person name="Galperin M.Y."/>
            <person name="Jogler C."/>
        </authorList>
    </citation>
    <scope>NUCLEOTIDE SEQUENCE [LARGE SCALE GENOMIC DNA]</scope>
    <source>
        <strain evidence="1 2">K22_7</strain>
    </source>
</reference>
<evidence type="ECO:0000313" key="1">
    <source>
        <dbReference type="EMBL" id="QDT05251.1"/>
    </source>
</evidence>
<evidence type="ECO:0000313" key="2">
    <source>
        <dbReference type="Proteomes" id="UP000318538"/>
    </source>
</evidence>
<sequence>MRCAPIRGKNGHGHALQYRSGIRQTSLASTPDAVVRPLVGVAHERFAGLADALVIDQPRLPDECGNESHHRTIDLGHGF</sequence>
<organism evidence="1 2">
    <name type="scientific">Rubripirellula lacrimiformis</name>
    <dbReference type="NCBI Taxonomy" id="1930273"/>
    <lineage>
        <taxon>Bacteria</taxon>
        <taxon>Pseudomonadati</taxon>
        <taxon>Planctomycetota</taxon>
        <taxon>Planctomycetia</taxon>
        <taxon>Pirellulales</taxon>
        <taxon>Pirellulaceae</taxon>
        <taxon>Rubripirellula</taxon>
    </lineage>
</organism>
<proteinExistence type="predicted"/>
<dbReference type="KEGG" id="rlc:K227x_36510"/>
<dbReference type="EMBL" id="CP036525">
    <property type="protein sequence ID" value="QDT05251.1"/>
    <property type="molecule type" value="Genomic_DNA"/>
</dbReference>
<dbReference type="AlphaFoldDB" id="A0A517NDN9"/>